<gene>
    <name evidence="4" type="primary">mmyF</name>
    <name evidence="4" type="ORF">Aple_020320</name>
</gene>
<evidence type="ECO:0000256" key="2">
    <source>
        <dbReference type="ARBA" id="ARBA00023002"/>
    </source>
</evidence>
<evidence type="ECO:0000313" key="4">
    <source>
        <dbReference type="EMBL" id="GES19136.1"/>
    </source>
</evidence>
<keyword evidence="5" id="KW-1185">Reference proteome</keyword>
<comment type="caution">
    <text evidence="4">The sequence shown here is derived from an EMBL/GenBank/DDBJ whole genome shotgun (WGS) entry which is preliminary data.</text>
</comment>
<dbReference type="PANTHER" id="PTHR30466">
    <property type="entry name" value="FLAVIN REDUCTASE"/>
    <property type="match status" value="1"/>
</dbReference>
<evidence type="ECO:0000313" key="5">
    <source>
        <dbReference type="Proteomes" id="UP000377595"/>
    </source>
</evidence>
<protein>
    <submittedName>
        <fullName evidence="4">Monooxygenase</fullName>
    </submittedName>
</protein>
<comment type="similarity">
    <text evidence="1">Belongs to the non-flavoprotein flavin reductase family.</text>
</comment>
<dbReference type="Pfam" id="PF01613">
    <property type="entry name" value="Flavin_Reduct"/>
    <property type="match status" value="1"/>
</dbReference>
<dbReference type="Gene3D" id="2.30.110.10">
    <property type="entry name" value="Electron Transport, Fmn-binding Protein, Chain A"/>
    <property type="match status" value="1"/>
</dbReference>
<dbReference type="GO" id="GO:0004497">
    <property type="term" value="F:monooxygenase activity"/>
    <property type="evidence" value="ECO:0007669"/>
    <property type="project" value="UniProtKB-KW"/>
</dbReference>
<evidence type="ECO:0000259" key="3">
    <source>
        <dbReference type="SMART" id="SM00903"/>
    </source>
</evidence>
<dbReference type="AlphaFoldDB" id="A0A5M3XET4"/>
<dbReference type="SMART" id="SM00903">
    <property type="entry name" value="Flavin_Reduct"/>
    <property type="match status" value="1"/>
</dbReference>
<dbReference type="InterPro" id="IPR002563">
    <property type="entry name" value="Flavin_Rdtase-like_dom"/>
</dbReference>
<dbReference type="SUPFAM" id="SSF50475">
    <property type="entry name" value="FMN-binding split barrel"/>
    <property type="match status" value="1"/>
</dbReference>
<keyword evidence="2" id="KW-0560">Oxidoreductase</keyword>
<sequence>MEMVTADPGPASGVPRDGIAPTVDVGTMRSVLGHFCTGVAVITGIDGGEPVGMTVQSLVSASLEPPLILVCPQRTSTSWPRIARGGVFCANILNSAQHALSLKFAKSGGPKFDGVPWRPGRTGAPILESALAHIECDVHSVHEAGDHFIVLGRVVDLAAGGTDGPLLFYRGAFGALAS</sequence>
<feature type="domain" description="Flavin reductase like" evidence="3">
    <location>
        <begin position="32"/>
        <end position="175"/>
    </location>
</feature>
<dbReference type="PANTHER" id="PTHR30466:SF11">
    <property type="entry name" value="FLAVIN-DEPENDENT MONOOXYGENASE, REDUCTASE SUBUNIT HSAB"/>
    <property type="match status" value="1"/>
</dbReference>
<evidence type="ECO:0000256" key="1">
    <source>
        <dbReference type="ARBA" id="ARBA00008898"/>
    </source>
</evidence>
<dbReference type="InterPro" id="IPR050268">
    <property type="entry name" value="NADH-dep_flavin_reductase"/>
</dbReference>
<dbReference type="GO" id="GO:0010181">
    <property type="term" value="F:FMN binding"/>
    <property type="evidence" value="ECO:0007669"/>
    <property type="project" value="InterPro"/>
</dbReference>
<organism evidence="4 5">
    <name type="scientific">Acrocarpospora pleiomorpha</name>
    <dbReference type="NCBI Taxonomy" id="90975"/>
    <lineage>
        <taxon>Bacteria</taxon>
        <taxon>Bacillati</taxon>
        <taxon>Actinomycetota</taxon>
        <taxon>Actinomycetes</taxon>
        <taxon>Streptosporangiales</taxon>
        <taxon>Streptosporangiaceae</taxon>
        <taxon>Acrocarpospora</taxon>
    </lineage>
</organism>
<proteinExistence type="inferred from homology"/>
<keyword evidence="4" id="KW-0503">Monooxygenase</keyword>
<reference evidence="4 5" key="1">
    <citation type="submission" date="2019-10" db="EMBL/GenBank/DDBJ databases">
        <title>Whole genome shotgun sequence of Acrocarpospora pleiomorpha NBRC 16267.</title>
        <authorList>
            <person name="Ichikawa N."/>
            <person name="Kimura A."/>
            <person name="Kitahashi Y."/>
            <person name="Komaki H."/>
            <person name="Oguchi A."/>
        </authorList>
    </citation>
    <scope>NUCLEOTIDE SEQUENCE [LARGE SCALE GENOMIC DNA]</scope>
    <source>
        <strain evidence="4 5">NBRC 16267</strain>
    </source>
</reference>
<dbReference type="InterPro" id="IPR012349">
    <property type="entry name" value="Split_barrel_FMN-bd"/>
</dbReference>
<dbReference type="GO" id="GO:0042602">
    <property type="term" value="F:riboflavin reductase (NADPH) activity"/>
    <property type="evidence" value="ECO:0007669"/>
    <property type="project" value="TreeGrafter"/>
</dbReference>
<dbReference type="Proteomes" id="UP000377595">
    <property type="component" value="Unassembled WGS sequence"/>
</dbReference>
<dbReference type="RefSeq" id="WP_246264324.1">
    <property type="nucleotide sequence ID" value="NZ_BLAF01000010.1"/>
</dbReference>
<dbReference type="EMBL" id="BLAF01000010">
    <property type="protein sequence ID" value="GES19136.1"/>
    <property type="molecule type" value="Genomic_DNA"/>
</dbReference>
<name>A0A5M3XET4_9ACTN</name>
<accession>A0A5M3XET4</accession>